<gene>
    <name evidence="2" type="ORF">EU555_07150</name>
</gene>
<dbReference type="PANTHER" id="PTHR43685:SF2">
    <property type="entry name" value="GLYCOSYLTRANSFERASE 2-LIKE DOMAIN-CONTAINING PROTEIN"/>
    <property type="match status" value="1"/>
</dbReference>
<dbReference type="InterPro" id="IPR001173">
    <property type="entry name" value="Glyco_trans_2-like"/>
</dbReference>
<keyword evidence="2" id="KW-0808">Transferase</keyword>
<dbReference type="InterPro" id="IPR029044">
    <property type="entry name" value="Nucleotide-diphossugar_trans"/>
</dbReference>
<evidence type="ECO:0000313" key="2">
    <source>
        <dbReference type="EMBL" id="TGE00524.1"/>
    </source>
</evidence>
<dbReference type="GO" id="GO:0016740">
    <property type="term" value="F:transferase activity"/>
    <property type="evidence" value="ECO:0007669"/>
    <property type="project" value="UniProtKB-KW"/>
</dbReference>
<accession>A0A4Z0NUC8</accession>
<keyword evidence="3" id="KW-1185">Reference proteome</keyword>
<comment type="caution">
    <text evidence="2">The sequence shown here is derived from an EMBL/GenBank/DDBJ whole genome shotgun (WGS) entry which is preliminary data.</text>
</comment>
<dbReference type="CDD" id="cd00761">
    <property type="entry name" value="Glyco_tranf_GTA_type"/>
    <property type="match status" value="1"/>
</dbReference>
<dbReference type="OrthoDB" id="7978874at2"/>
<dbReference type="Gene3D" id="3.90.550.10">
    <property type="entry name" value="Spore Coat Polysaccharide Biosynthesis Protein SpsA, Chain A"/>
    <property type="match status" value="1"/>
</dbReference>
<dbReference type="SUPFAM" id="SSF53448">
    <property type="entry name" value="Nucleotide-diphospho-sugar transferases"/>
    <property type="match status" value="1"/>
</dbReference>
<dbReference type="Pfam" id="PF00535">
    <property type="entry name" value="Glycos_transf_2"/>
    <property type="match status" value="1"/>
</dbReference>
<dbReference type="EMBL" id="SRLB01000005">
    <property type="protein sequence ID" value="TGE00524.1"/>
    <property type="molecule type" value="Genomic_DNA"/>
</dbReference>
<name>A0A4Z0NUC8_9HYPH</name>
<evidence type="ECO:0000259" key="1">
    <source>
        <dbReference type="Pfam" id="PF00535"/>
    </source>
</evidence>
<evidence type="ECO:0000313" key="3">
    <source>
        <dbReference type="Proteomes" id="UP000297535"/>
    </source>
</evidence>
<proteinExistence type="predicted"/>
<dbReference type="Proteomes" id="UP000297535">
    <property type="component" value="Unassembled WGS sequence"/>
</dbReference>
<reference evidence="2 3" key="1">
    <citation type="submission" date="2019-04" db="EMBL/GenBank/DDBJ databases">
        <authorList>
            <person name="Feng G."/>
            <person name="Zhu H."/>
        </authorList>
    </citation>
    <scope>NUCLEOTIDE SEQUENCE [LARGE SCALE GENOMIC DNA]</scope>
    <source>
        <strain evidence="2 3">6HR-1</strain>
    </source>
</reference>
<sequence>MSAMRGTAPPVTVVLPLRADVPVGPALASLRGQSFGDYEAVLVGDGAREAAAEAADPRVRALRAEGSGRAAARNRGVTAARAEWIAFLDPGDVWREDHLAELLAATRFGDAVAVFGNPVRAASGRTLLAMSVPSGRVPDLFAFSLRVGCAPVRASAALIERAAAIDAGLFPAQAGGGADLDLWGRLALQGLFRYVARPTAILAPVAPARRPSAPPLLAATLAQLLDEGAVPADLMPSARRYRNRLMLDHARRLAAAGCPAEARAVLARACTPGLDPLRHLAALARTWRAGWTGPAPGALAGSP</sequence>
<dbReference type="AlphaFoldDB" id="A0A4Z0NUC8"/>
<organism evidence="2 3">
    <name type="scientific">Methylobacterium nonmethylotrophicum</name>
    <dbReference type="NCBI Taxonomy" id="1141884"/>
    <lineage>
        <taxon>Bacteria</taxon>
        <taxon>Pseudomonadati</taxon>
        <taxon>Pseudomonadota</taxon>
        <taxon>Alphaproteobacteria</taxon>
        <taxon>Hyphomicrobiales</taxon>
        <taxon>Methylobacteriaceae</taxon>
        <taxon>Methylobacterium</taxon>
    </lineage>
</organism>
<feature type="domain" description="Glycosyltransferase 2-like" evidence="1">
    <location>
        <begin position="25"/>
        <end position="126"/>
    </location>
</feature>
<protein>
    <submittedName>
        <fullName evidence="2">Glycosyltransferase</fullName>
    </submittedName>
</protein>
<dbReference type="PANTHER" id="PTHR43685">
    <property type="entry name" value="GLYCOSYLTRANSFERASE"/>
    <property type="match status" value="1"/>
</dbReference>
<dbReference type="InterPro" id="IPR050834">
    <property type="entry name" value="Glycosyltransf_2"/>
</dbReference>